<evidence type="ECO:0000259" key="2">
    <source>
        <dbReference type="PROSITE" id="PS51444"/>
    </source>
</evidence>
<feature type="compositionally biased region" description="Low complexity" evidence="1">
    <location>
        <begin position="68"/>
        <end position="97"/>
    </location>
</feature>
<feature type="region of interest" description="Disordered" evidence="1">
    <location>
        <begin position="158"/>
        <end position="337"/>
    </location>
</feature>
<evidence type="ECO:0000313" key="4">
    <source>
        <dbReference type="Proteomes" id="UP001158576"/>
    </source>
</evidence>
<feature type="compositionally biased region" description="Low complexity" evidence="1">
    <location>
        <begin position="921"/>
        <end position="933"/>
    </location>
</feature>
<feature type="region of interest" description="Disordered" evidence="1">
    <location>
        <begin position="1"/>
        <end position="37"/>
    </location>
</feature>
<evidence type="ECO:0000313" key="3">
    <source>
        <dbReference type="EMBL" id="CAG5112992.1"/>
    </source>
</evidence>
<dbReference type="InterPro" id="IPR042201">
    <property type="entry name" value="FH2_Formin_sf"/>
</dbReference>
<dbReference type="PROSITE" id="PS51444">
    <property type="entry name" value="FH2"/>
    <property type="match status" value="1"/>
</dbReference>
<dbReference type="InterPro" id="IPR015425">
    <property type="entry name" value="FH2_Formin"/>
</dbReference>
<feature type="region of interest" description="Disordered" evidence="1">
    <location>
        <begin position="910"/>
        <end position="1004"/>
    </location>
</feature>
<dbReference type="PANTHER" id="PTHR45920">
    <property type="entry name" value="FORMIN HOMOLOGY 2 DOMAIN CONTAINING, ISOFORM I"/>
    <property type="match status" value="1"/>
</dbReference>
<dbReference type="Gene3D" id="1.20.58.2220">
    <property type="entry name" value="Formin, FH2 domain"/>
    <property type="match status" value="1"/>
</dbReference>
<feature type="domain" description="FH2" evidence="2">
    <location>
        <begin position="457"/>
        <end position="845"/>
    </location>
</feature>
<protein>
    <submittedName>
        <fullName evidence="3">Oidioi.mRNA.OKI2018_I69.chr2.g7144.t1.cds</fullName>
    </submittedName>
</protein>
<dbReference type="Proteomes" id="UP001158576">
    <property type="component" value="Chromosome 2"/>
</dbReference>
<feature type="region of interest" description="Disordered" evidence="1">
    <location>
        <begin position="363"/>
        <end position="468"/>
    </location>
</feature>
<feature type="compositionally biased region" description="Pro residues" evidence="1">
    <location>
        <begin position="374"/>
        <end position="387"/>
    </location>
</feature>
<feature type="compositionally biased region" description="Low complexity" evidence="1">
    <location>
        <begin position="179"/>
        <end position="188"/>
    </location>
</feature>
<keyword evidence="4" id="KW-1185">Reference proteome</keyword>
<evidence type="ECO:0000256" key="1">
    <source>
        <dbReference type="SAM" id="MobiDB-lite"/>
    </source>
</evidence>
<name>A0ABN7TA07_OIKDI</name>
<feature type="compositionally biased region" description="Basic and acidic residues" evidence="1">
    <location>
        <begin position="166"/>
        <end position="177"/>
    </location>
</feature>
<gene>
    <name evidence="3" type="ORF">OKIOD_LOCUS15909</name>
</gene>
<dbReference type="Pfam" id="PF02181">
    <property type="entry name" value="FH2"/>
    <property type="match status" value="1"/>
</dbReference>
<dbReference type="PANTHER" id="PTHR45920:SF4">
    <property type="entry name" value="FORMIN HOMOLOGY 2 DOMAIN CONTAINING, ISOFORM I"/>
    <property type="match status" value="1"/>
</dbReference>
<feature type="compositionally biased region" description="Basic residues" evidence="1">
    <location>
        <begin position="21"/>
        <end position="31"/>
    </location>
</feature>
<feature type="compositionally biased region" description="Acidic residues" evidence="1">
    <location>
        <begin position="226"/>
        <end position="237"/>
    </location>
</feature>
<accession>A0ABN7TA07</accession>
<dbReference type="SMART" id="SM00498">
    <property type="entry name" value="FH2"/>
    <property type="match status" value="1"/>
</dbReference>
<organism evidence="3 4">
    <name type="scientific">Oikopleura dioica</name>
    <name type="common">Tunicate</name>
    <dbReference type="NCBI Taxonomy" id="34765"/>
    <lineage>
        <taxon>Eukaryota</taxon>
        <taxon>Metazoa</taxon>
        <taxon>Chordata</taxon>
        <taxon>Tunicata</taxon>
        <taxon>Appendicularia</taxon>
        <taxon>Copelata</taxon>
        <taxon>Oikopleuridae</taxon>
        <taxon>Oikopleura</taxon>
    </lineage>
</organism>
<proteinExistence type="predicted"/>
<sequence>MGEIQMLLQSERPSKSDQIRRRVRTRTRKSNLKPQNVASFVRIPKSVQEDVPELTPLQQRLALRQAQASARFTAASSSSLPSSCPSDSAPDDYPSSPRDLQHSPAARKEVSPAQPGTPTNVRQRRFRQSPANPAPVPAHLQPDFDVTMIDDLLNVSGIPDITPKSIPKDETPPKSCEDQNNNSENNQQVPEPTWSREDNAPKQLRTFGLVAQKQPTDADAPMPSVDDIEDYENDNSESTEFPEPPTPEEQKQFLGESVENGTVNGKHEMPEEEPEPESKNFQDSEEAQELSKLSIRDRLENLQGLGQRPSQEAEESDEEDEPEPEPVAPPKKKDGFTCFWDEIKDSLIRKNLKLYVGDVDFDDVESEPEEDGPKVPPFGAPSFPPRQPVAMPGMGGPGGPPPPPPPPGGIPGGPPPAPGMAPPPPPFGGPPGAPPGPPPPGGMGPPPPPSGGFSSHPAKPQKKSNRTVKLFWTEIRKPGAETIWGAINDEFEAPANFSSELDSIFALKDASKGKERTPGQSLKQNEITVLDQKRSNAINISMKTLPNIRTIKSAILHMNSDALPKESIEKILKLLPTEEEIAMIQDEQQKRPGLPLASAEQFLSTIHSIPELEARLKIWSFRLDFPEKERELANQLSDLREALQQIKKCKTLVKVLACLLKIGNHLNNANAKGFSLDYLQRAPEVKDTVHKHSLVHHVVNYLGGADTKDLYEELGAVTRSARVDWESSANTISDLEDKCRVSWEYLRVLKQQDNFHDDLKNKLTSFVQEAAQHTMIIQTVWKRLQVRHRKILRWFGISDFSAWPVKSVCSTISDFALEFKTARQRAIEIAQKKKKKTETHKGQKITTKIQLDVETESLNSDEGDNKDGEVDLYSDAMTKEKYIRRFKEVFAEGNGKYIDQSEHEKMASNLLEDGERRTRRQTGSITSRGSSSREPMARQASLSAAGSNEEMIESLAQASVSNSAQRRSRRSRAGPGGRKSQRERNRTLNKGLSPEEMAILMNQA</sequence>
<reference evidence="3 4" key="1">
    <citation type="submission" date="2021-04" db="EMBL/GenBank/DDBJ databases">
        <authorList>
            <person name="Bliznina A."/>
        </authorList>
    </citation>
    <scope>NUCLEOTIDE SEQUENCE [LARGE SCALE GENOMIC DNA]</scope>
</reference>
<feature type="compositionally biased region" description="Acidic residues" evidence="1">
    <location>
        <begin position="312"/>
        <end position="324"/>
    </location>
</feature>
<dbReference type="SUPFAM" id="SSF101447">
    <property type="entry name" value="Formin homology 2 domain (FH2 domain)"/>
    <property type="match status" value="1"/>
</dbReference>
<feature type="compositionally biased region" description="Pro residues" evidence="1">
    <location>
        <begin position="398"/>
        <end position="450"/>
    </location>
</feature>
<dbReference type="EMBL" id="OU015567">
    <property type="protein sequence ID" value="CAG5112992.1"/>
    <property type="molecule type" value="Genomic_DNA"/>
</dbReference>
<feature type="region of interest" description="Disordered" evidence="1">
    <location>
        <begin position="68"/>
        <end position="141"/>
    </location>
</feature>